<feature type="region of interest" description="Disordered" evidence="1">
    <location>
        <begin position="297"/>
        <end position="451"/>
    </location>
</feature>
<feature type="compositionally biased region" description="Polar residues" evidence="1">
    <location>
        <begin position="1"/>
        <end position="10"/>
    </location>
</feature>
<reference evidence="2" key="1">
    <citation type="submission" date="2022-11" db="EMBL/GenBank/DDBJ databases">
        <authorList>
            <person name="Scott C."/>
            <person name="Bruce N."/>
        </authorList>
    </citation>
    <scope>NUCLEOTIDE SEQUENCE</scope>
</reference>
<dbReference type="Proteomes" id="UP000838763">
    <property type="component" value="Unassembled WGS sequence"/>
</dbReference>
<comment type="caution">
    <text evidence="2">The sequence shown here is derived from an EMBL/GenBank/DDBJ whole genome shotgun (WGS) entry which is preliminary data.</text>
</comment>
<dbReference type="OrthoDB" id="3941134at2759"/>
<keyword evidence="3" id="KW-1185">Reference proteome</keyword>
<dbReference type="AlphaFoldDB" id="A0A9P1GZC8"/>
<gene>
    <name evidence="2" type="ORF">PPNO1_LOCUS2368</name>
</gene>
<feature type="region of interest" description="Disordered" evidence="1">
    <location>
        <begin position="1"/>
        <end position="24"/>
    </location>
</feature>
<name>A0A9P1GZC8_9PEZI</name>
<evidence type="ECO:0000313" key="3">
    <source>
        <dbReference type="Proteomes" id="UP000838763"/>
    </source>
</evidence>
<feature type="compositionally biased region" description="Polar residues" evidence="1">
    <location>
        <begin position="347"/>
        <end position="363"/>
    </location>
</feature>
<feature type="compositionally biased region" description="Low complexity" evidence="1">
    <location>
        <begin position="370"/>
        <end position="382"/>
    </location>
</feature>
<sequence>MENPWSSPWTTVDDDQSKRQALEHTAAPVSAAKFGSVWDDNSFGDWASTDLNNGDDGALTTTDERDAGGIGSKGADFGYTTAPGIASPRFTSFSHDRTPCFPSPSATGSVIFNEDEDSKDPEESSEAESSRPSSPYPESDAGPAEETLVIPKHRDASPTQQGDQSRQASRVQELVVMYDGIAKKATHEPLPRYPHLRSQKTPRVTTTVKMMMAKIATLFEGVAEEPDVRPADLPDHPDLNFSTVSERKAWYHLSRQGSSRLHDFGDDDNYSRVTWRGSAVSEETFVIVRRWMQEGPALAGARRDGTGGWRPPAATMPATNPSSDAKPQTSAREDGGDDDEEWGDMVSSPQTSNGWGWGSTSMPDSGVDFAVSSSTKATSVASPDGSVRSSHPKPSVRFAEPPLVVGPTSDAPAFFPSSPASHPASPLSHTSQRCQPARSLSRRAWGSQRTT</sequence>
<feature type="compositionally biased region" description="Low complexity" evidence="1">
    <location>
        <begin position="407"/>
        <end position="431"/>
    </location>
</feature>
<feature type="region of interest" description="Disordered" evidence="1">
    <location>
        <begin position="43"/>
        <end position="145"/>
    </location>
</feature>
<protein>
    <submittedName>
        <fullName evidence="2">Uncharacterized protein</fullName>
    </submittedName>
</protein>
<feature type="compositionally biased region" description="Low complexity" evidence="1">
    <location>
        <begin position="130"/>
        <end position="140"/>
    </location>
</feature>
<proteinExistence type="predicted"/>
<evidence type="ECO:0000256" key="1">
    <source>
        <dbReference type="SAM" id="MobiDB-lite"/>
    </source>
</evidence>
<feature type="compositionally biased region" description="Polar residues" evidence="1">
    <location>
        <begin position="317"/>
        <end position="330"/>
    </location>
</feature>
<organism evidence="2 3">
    <name type="scientific">Parascedosporium putredinis</name>
    <dbReference type="NCBI Taxonomy" id="1442378"/>
    <lineage>
        <taxon>Eukaryota</taxon>
        <taxon>Fungi</taxon>
        <taxon>Dikarya</taxon>
        <taxon>Ascomycota</taxon>
        <taxon>Pezizomycotina</taxon>
        <taxon>Sordariomycetes</taxon>
        <taxon>Hypocreomycetidae</taxon>
        <taxon>Microascales</taxon>
        <taxon>Microascaceae</taxon>
        <taxon>Parascedosporium</taxon>
    </lineage>
</organism>
<evidence type="ECO:0000313" key="2">
    <source>
        <dbReference type="EMBL" id="CAI4212611.1"/>
    </source>
</evidence>
<dbReference type="EMBL" id="CALLCH030000005">
    <property type="protein sequence ID" value="CAI4212611.1"/>
    <property type="molecule type" value="Genomic_DNA"/>
</dbReference>
<accession>A0A9P1GZC8</accession>
<feature type="compositionally biased region" description="Acidic residues" evidence="1">
    <location>
        <begin position="113"/>
        <end position="126"/>
    </location>
</feature>